<dbReference type="InterPro" id="IPR038109">
    <property type="entry name" value="DNA_bind_recomb_sf"/>
</dbReference>
<accession>A0A1I4C3C1</accession>
<protein>
    <submittedName>
        <fullName evidence="3">Recombinase zinc beta ribbon domain-containing protein</fullName>
    </submittedName>
</protein>
<dbReference type="SUPFAM" id="SSF53041">
    <property type="entry name" value="Resolvase-like"/>
    <property type="match status" value="1"/>
</dbReference>
<reference evidence="3 4" key="1">
    <citation type="submission" date="2016-10" db="EMBL/GenBank/DDBJ databases">
        <authorList>
            <person name="de Groot N.N."/>
        </authorList>
    </citation>
    <scope>NUCLEOTIDE SEQUENCE [LARGE SCALE GENOMIC DNA]</scope>
    <source>
        <strain evidence="3 4">DSM 45317</strain>
    </source>
</reference>
<dbReference type="GO" id="GO:0003677">
    <property type="term" value="F:DNA binding"/>
    <property type="evidence" value="ECO:0007669"/>
    <property type="project" value="InterPro"/>
</dbReference>
<dbReference type="Proteomes" id="UP000199152">
    <property type="component" value="Unassembled WGS sequence"/>
</dbReference>
<dbReference type="PROSITE" id="PS51737">
    <property type="entry name" value="RECOMBINASE_DNA_BIND"/>
    <property type="match status" value="1"/>
</dbReference>
<dbReference type="Pfam" id="PF07508">
    <property type="entry name" value="Recombinase"/>
    <property type="match status" value="1"/>
</dbReference>
<organism evidence="3 4">
    <name type="scientific">Geodermatophilus ruber</name>
    <dbReference type="NCBI Taxonomy" id="504800"/>
    <lineage>
        <taxon>Bacteria</taxon>
        <taxon>Bacillati</taxon>
        <taxon>Actinomycetota</taxon>
        <taxon>Actinomycetes</taxon>
        <taxon>Geodermatophilales</taxon>
        <taxon>Geodermatophilaceae</taxon>
        <taxon>Geodermatophilus</taxon>
    </lineage>
</organism>
<name>A0A1I4C3C1_9ACTN</name>
<sequence length="516" mass="56816">MSEGRLLIGYSRALPWRHRPEATRLLEALAAPDHTFDAVVIGEPQRAFYGSQFSDTFPVLQHFGVDLWVPDVGSRIDPDSDIHELRMTIFGGISKGERRRIQRRVIGAMEAATVHQGRFLGGRPPYGYRIASVGPHPNPSKAADGINLHVLEPDPATAPAVQRVFDLYLSGTGLRAIATRLNQERLPCPSAHDPDRNTHRLKDGWQASTVRAILTNPCYLGHQVWGRWHRVERLLDPMDVAAGTVTVFRRSAAERIVTSTEPSHPALVSPEAFRRVQSLLASGSASAAERPHTVRSATSPYQLRGRLHCGLCGRRMSGHRRGPTLHYRCRAADLVPSKRPEHPRTVYLREDGLVETLDDWLHSVLAPDRLEATVRTLATNSEASLADDSRRQAITARIGDAQQRLAQFKEALTRGADPGMVSAWINEAQADLARARTDLALLNNAVPAELTRADLTTVLRDMSSLVSALSTAEPSTKPDIYRDLGLRMECHHDTGEVEAEISTAEACAKRGVRGGT</sequence>
<dbReference type="InParanoid" id="A0A1I4C3C1"/>
<dbReference type="Pfam" id="PF13408">
    <property type="entry name" value="Zn_ribbon_recom"/>
    <property type="match status" value="1"/>
</dbReference>
<gene>
    <name evidence="3" type="ORF">SAMN04488085_103295</name>
</gene>
<dbReference type="InterPro" id="IPR025827">
    <property type="entry name" value="Zn_ribbon_recom_dom"/>
</dbReference>
<keyword evidence="1" id="KW-0175">Coiled coil</keyword>
<dbReference type="GO" id="GO:0000150">
    <property type="term" value="F:DNA strand exchange activity"/>
    <property type="evidence" value="ECO:0007669"/>
    <property type="project" value="InterPro"/>
</dbReference>
<feature type="coiled-coil region" evidence="1">
    <location>
        <begin position="391"/>
        <end position="445"/>
    </location>
</feature>
<dbReference type="PANTHER" id="PTHR30461:SF23">
    <property type="entry name" value="DNA RECOMBINASE-RELATED"/>
    <property type="match status" value="1"/>
</dbReference>
<dbReference type="EMBL" id="FOSW01000003">
    <property type="protein sequence ID" value="SFK74829.1"/>
    <property type="molecule type" value="Genomic_DNA"/>
</dbReference>
<proteinExistence type="predicted"/>
<dbReference type="STRING" id="504800.SAMN04488085_103295"/>
<dbReference type="Gene3D" id="3.90.1750.20">
    <property type="entry name" value="Putative Large Serine Recombinase, Chain B, Domain 2"/>
    <property type="match status" value="1"/>
</dbReference>
<dbReference type="PANTHER" id="PTHR30461">
    <property type="entry name" value="DNA-INVERTASE FROM LAMBDOID PROPHAGE"/>
    <property type="match status" value="1"/>
</dbReference>
<dbReference type="AlphaFoldDB" id="A0A1I4C3C1"/>
<evidence type="ECO:0000313" key="3">
    <source>
        <dbReference type="EMBL" id="SFK74829.1"/>
    </source>
</evidence>
<dbReference type="RefSeq" id="WP_091322495.1">
    <property type="nucleotide sequence ID" value="NZ_FOSW01000003.1"/>
</dbReference>
<dbReference type="OrthoDB" id="3372479at2"/>
<dbReference type="InterPro" id="IPR011109">
    <property type="entry name" value="DNA_bind_recombinase_dom"/>
</dbReference>
<evidence type="ECO:0000313" key="4">
    <source>
        <dbReference type="Proteomes" id="UP000199152"/>
    </source>
</evidence>
<feature type="domain" description="Recombinase" evidence="2">
    <location>
        <begin position="125"/>
        <end position="286"/>
    </location>
</feature>
<dbReference type="InterPro" id="IPR050639">
    <property type="entry name" value="SSR_resolvase"/>
</dbReference>
<evidence type="ECO:0000259" key="2">
    <source>
        <dbReference type="PROSITE" id="PS51737"/>
    </source>
</evidence>
<keyword evidence="4" id="KW-1185">Reference proteome</keyword>
<dbReference type="InterPro" id="IPR036162">
    <property type="entry name" value="Resolvase-like_N_sf"/>
</dbReference>
<evidence type="ECO:0000256" key="1">
    <source>
        <dbReference type="SAM" id="Coils"/>
    </source>
</evidence>